<reference evidence="1 2" key="1">
    <citation type="submission" date="2016-09" db="EMBL/GenBank/DDBJ databases">
        <title>The draft genome of Dichanthelium oligosanthes: A C3 panicoid grass species.</title>
        <authorList>
            <person name="Studer A.J."/>
            <person name="Schnable J.C."/>
            <person name="Brutnell T.P."/>
        </authorList>
    </citation>
    <scope>NUCLEOTIDE SEQUENCE [LARGE SCALE GENOMIC DNA]</scope>
    <source>
        <strain evidence="2">cv. Kellogg 1175</strain>
        <tissue evidence="1">Leaf</tissue>
    </source>
</reference>
<dbReference type="EMBL" id="LWDX02059458">
    <property type="protein sequence ID" value="OEL17591.1"/>
    <property type="molecule type" value="Genomic_DNA"/>
</dbReference>
<evidence type="ECO:0000313" key="2">
    <source>
        <dbReference type="Proteomes" id="UP000095767"/>
    </source>
</evidence>
<sequence length="121" mass="13986">MQVLGKLPNLVSLRLWAKSFQGEDLRFTFHPEAFLSLTVLELKYIDGLKSMEFEDGAMLQLERLDFRGRFEETNTGLFSGLPLLPRLKEFMLAGKTYKDDFMEDLKGQLAENQNGPVLKRR</sequence>
<organism evidence="1 2">
    <name type="scientific">Dichanthelium oligosanthes</name>
    <dbReference type="NCBI Taxonomy" id="888268"/>
    <lineage>
        <taxon>Eukaryota</taxon>
        <taxon>Viridiplantae</taxon>
        <taxon>Streptophyta</taxon>
        <taxon>Embryophyta</taxon>
        <taxon>Tracheophyta</taxon>
        <taxon>Spermatophyta</taxon>
        <taxon>Magnoliopsida</taxon>
        <taxon>Liliopsida</taxon>
        <taxon>Poales</taxon>
        <taxon>Poaceae</taxon>
        <taxon>PACMAD clade</taxon>
        <taxon>Panicoideae</taxon>
        <taxon>Panicodae</taxon>
        <taxon>Paniceae</taxon>
        <taxon>Dichantheliinae</taxon>
        <taxon>Dichanthelium</taxon>
    </lineage>
</organism>
<keyword evidence="2" id="KW-1185">Reference proteome</keyword>
<dbReference type="SUPFAM" id="SSF52047">
    <property type="entry name" value="RNI-like"/>
    <property type="match status" value="1"/>
</dbReference>
<dbReference type="OrthoDB" id="687531at2759"/>
<comment type="caution">
    <text evidence="1">The sequence shown here is derived from an EMBL/GenBank/DDBJ whole genome shotgun (WGS) entry which is preliminary data.</text>
</comment>
<evidence type="ECO:0000313" key="1">
    <source>
        <dbReference type="EMBL" id="OEL17591.1"/>
    </source>
</evidence>
<name>A0A1E5UXK1_9POAL</name>
<accession>A0A1E5UXK1</accession>
<dbReference type="Proteomes" id="UP000095767">
    <property type="component" value="Unassembled WGS sequence"/>
</dbReference>
<protein>
    <submittedName>
        <fullName evidence="1">Uncharacterized protein</fullName>
    </submittedName>
</protein>
<gene>
    <name evidence="1" type="ORF">BAE44_0021390</name>
</gene>
<proteinExistence type="predicted"/>
<dbReference type="AlphaFoldDB" id="A0A1E5UXK1"/>